<gene>
    <name evidence="2" type="ORF">Q664_27400</name>
</gene>
<evidence type="ECO:0000256" key="1">
    <source>
        <dbReference type="SAM" id="MobiDB-lite"/>
    </source>
</evidence>
<organism evidence="2 3">
    <name type="scientific">Archangium violaceum Cb vi76</name>
    <dbReference type="NCBI Taxonomy" id="1406225"/>
    <lineage>
        <taxon>Bacteria</taxon>
        <taxon>Pseudomonadati</taxon>
        <taxon>Myxococcota</taxon>
        <taxon>Myxococcia</taxon>
        <taxon>Myxococcales</taxon>
        <taxon>Cystobacterineae</taxon>
        <taxon>Archangiaceae</taxon>
        <taxon>Archangium</taxon>
    </lineage>
</organism>
<proteinExistence type="predicted"/>
<evidence type="ECO:0000313" key="3">
    <source>
        <dbReference type="Proteomes" id="UP000028547"/>
    </source>
</evidence>
<evidence type="ECO:0000313" key="2">
    <source>
        <dbReference type="EMBL" id="KFA90593.1"/>
    </source>
</evidence>
<name>A0A084SQ58_9BACT</name>
<protein>
    <submittedName>
        <fullName evidence="2">Uncharacterized protein</fullName>
    </submittedName>
</protein>
<dbReference type="Proteomes" id="UP000028547">
    <property type="component" value="Unassembled WGS sequence"/>
</dbReference>
<comment type="caution">
    <text evidence="2">The sequence shown here is derived from an EMBL/GenBank/DDBJ whole genome shotgun (WGS) entry which is preliminary data.</text>
</comment>
<feature type="region of interest" description="Disordered" evidence="1">
    <location>
        <begin position="1"/>
        <end position="30"/>
    </location>
</feature>
<dbReference type="EMBL" id="JPMI01000201">
    <property type="protein sequence ID" value="KFA90593.1"/>
    <property type="molecule type" value="Genomic_DNA"/>
</dbReference>
<reference evidence="2 3" key="1">
    <citation type="submission" date="2014-07" db="EMBL/GenBank/DDBJ databases">
        <title>Draft Genome Sequence of Gephyronic Acid Producer, Cystobacter violaceus Strain Cb vi76.</title>
        <authorList>
            <person name="Stevens D.C."/>
            <person name="Young J."/>
            <person name="Carmichael R."/>
            <person name="Tan J."/>
            <person name="Taylor R.E."/>
        </authorList>
    </citation>
    <scope>NUCLEOTIDE SEQUENCE [LARGE SCALE GENOMIC DNA]</scope>
    <source>
        <strain evidence="2 3">Cb vi76</strain>
    </source>
</reference>
<accession>A0A084SQ58</accession>
<sequence length="75" mass="7945">MRPGAWRVGEGLFPLQDATGPKRQDPSGAVAPGIMRLSTLPPRDFPLNAAARLAALVPALASAPRDEDTQQKETP</sequence>
<dbReference type="AlphaFoldDB" id="A0A084SQ58"/>